<proteinExistence type="predicted"/>
<sequence length="247" mass="28242">MGQQEIVKDADAVAVTSTDEADIIIAKVLEETLELGVSETERGGQGVDEAVFEEDFARWLDDFVVRNITEETMFIDYLLLQISDDLMLPSITAVELTKIRLGESLNFGDVQERDLYSASLPRISSHDKGKGILVEDEPVRGNPAREMVELICRYVDFLVQLREQVMVDVVNFFHSFSINKLTNFDALLALREKEKFMFEWTATDSLETAVKRNMYILAKYKELLLRKIMESHRQFYTPGQPWTATAS</sequence>
<dbReference type="AlphaFoldDB" id="A0A2Z6ZVG9"/>
<name>A0A2Z6ZVG9_9LAMI</name>
<dbReference type="EMBL" id="KV058898">
    <property type="protein sequence ID" value="KZV06820.1"/>
    <property type="molecule type" value="Genomic_DNA"/>
</dbReference>
<accession>A0A2Z6ZVG9</accession>
<gene>
    <name evidence="1" type="ORF">F511_45701</name>
</gene>
<organism evidence="1 2">
    <name type="scientific">Dorcoceras hygrometricum</name>
    <dbReference type="NCBI Taxonomy" id="472368"/>
    <lineage>
        <taxon>Eukaryota</taxon>
        <taxon>Viridiplantae</taxon>
        <taxon>Streptophyta</taxon>
        <taxon>Embryophyta</taxon>
        <taxon>Tracheophyta</taxon>
        <taxon>Spermatophyta</taxon>
        <taxon>Magnoliopsida</taxon>
        <taxon>eudicotyledons</taxon>
        <taxon>Gunneridae</taxon>
        <taxon>Pentapetalae</taxon>
        <taxon>asterids</taxon>
        <taxon>lamiids</taxon>
        <taxon>Lamiales</taxon>
        <taxon>Gesneriaceae</taxon>
        <taxon>Didymocarpoideae</taxon>
        <taxon>Trichosporeae</taxon>
        <taxon>Loxocarpinae</taxon>
        <taxon>Dorcoceras</taxon>
    </lineage>
</organism>
<protein>
    <submittedName>
        <fullName evidence="1">Uncharacterized protein</fullName>
    </submittedName>
</protein>
<evidence type="ECO:0000313" key="2">
    <source>
        <dbReference type="Proteomes" id="UP000250235"/>
    </source>
</evidence>
<keyword evidence="2" id="KW-1185">Reference proteome</keyword>
<reference evidence="1 2" key="1">
    <citation type="journal article" date="2015" name="Proc. Natl. Acad. Sci. U.S.A.">
        <title>The resurrection genome of Boea hygrometrica: A blueprint for survival of dehydration.</title>
        <authorList>
            <person name="Xiao L."/>
            <person name="Yang G."/>
            <person name="Zhang L."/>
            <person name="Yang X."/>
            <person name="Zhao S."/>
            <person name="Ji Z."/>
            <person name="Zhou Q."/>
            <person name="Hu M."/>
            <person name="Wang Y."/>
            <person name="Chen M."/>
            <person name="Xu Y."/>
            <person name="Jin H."/>
            <person name="Xiao X."/>
            <person name="Hu G."/>
            <person name="Bao F."/>
            <person name="Hu Y."/>
            <person name="Wan P."/>
            <person name="Li L."/>
            <person name="Deng X."/>
            <person name="Kuang T."/>
            <person name="Xiang C."/>
            <person name="Zhu J.K."/>
            <person name="Oliver M.J."/>
            <person name="He Y."/>
        </authorList>
    </citation>
    <scope>NUCLEOTIDE SEQUENCE [LARGE SCALE GENOMIC DNA]</scope>
    <source>
        <strain evidence="2">cv. XS01</strain>
    </source>
</reference>
<evidence type="ECO:0000313" key="1">
    <source>
        <dbReference type="EMBL" id="KZV06820.1"/>
    </source>
</evidence>
<dbReference type="Proteomes" id="UP000250235">
    <property type="component" value="Unassembled WGS sequence"/>
</dbReference>